<keyword evidence="7 8" id="KW-0472">Membrane</keyword>
<accession>S9ZSQ3</accession>
<protein>
    <recommendedName>
        <fullName evidence="11">Transporter</fullName>
    </recommendedName>
</protein>
<evidence type="ECO:0000256" key="1">
    <source>
        <dbReference type="ARBA" id="ARBA00004651"/>
    </source>
</evidence>
<keyword evidence="6 8" id="KW-1133">Transmembrane helix</keyword>
<keyword evidence="4" id="KW-1003">Cell membrane</keyword>
<sequence>MDFVLAAIRRTRKCEHRRPLVYKLRADYKARRECAMLLGLSLFYVGAVLILNGLWMLGRIGEREIAVINLFTGGLTLLVSLKLALGEGADAESIKAAALSLLFSLTYLWFAFNRLSAADGRGLGWFSLFVAITAVPVAIDTLSTASTLWGWWSGLSWAAWALLWLLFFVMLVLNKPVVRFTAAMAIAQGVFTGWLPGYLLLTGAIG</sequence>
<dbReference type="CDD" id="cd13747">
    <property type="entry name" value="UreI_AmiS_like_1"/>
    <property type="match status" value="1"/>
</dbReference>
<evidence type="ECO:0000256" key="2">
    <source>
        <dbReference type="ARBA" id="ARBA00010068"/>
    </source>
</evidence>
<dbReference type="Pfam" id="PF02293">
    <property type="entry name" value="AmiS_UreI"/>
    <property type="match status" value="1"/>
</dbReference>
<dbReference type="eggNOG" id="ENOG50300RH">
    <property type="taxonomic scope" value="Bacteria"/>
</dbReference>
<feature type="transmembrane region" description="Helical" evidence="8">
    <location>
        <begin position="67"/>
        <end position="85"/>
    </location>
</feature>
<dbReference type="Proteomes" id="UP000015455">
    <property type="component" value="Unassembled WGS sequence"/>
</dbReference>
<comment type="caution">
    <text evidence="9">The sequence shown here is derived from an EMBL/GenBank/DDBJ whole genome shotgun (WGS) entry which is preliminary data.</text>
</comment>
<dbReference type="PATRIC" id="fig|1348657.5.peg.1037"/>
<comment type="similarity">
    <text evidence="2">Belongs to the AmiS/UreI family.</text>
</comment>
<reference evidence="9 10" key="1">
    <citation type="submission" date="2013-06" db="EMBL/GenBank/DDBJ databases">
        <title>Draft genome sequence of Thauera terpenica.</title>
        <authorList>
            <person name="Liu B."/>
            <person name="Frostegard A.H."/>
            <person name="Shapleigh J.P."/>
        </authorList>
    </citation>
    <scope>NUCLEOTIDE SEQUENCE [LARGE SCALE GENOMIC DNA]</scope>
    <source>
        <strain evidence="9 10">58Eu</strain>
    </source>
</reference>
<name>S9ZSQ3_9RHOO</name>
<evidence type="ECO:0008006" key="11">
    <source>
        <dbReference type="Google" id="ProtNLM"/>
    </source>
</evidence>
<feature type="transmembrane region" description="Helical" evidence="8">
    <location>
        <begin position="122"/>
        <end position="139"/>
    </location>
</feature>
<dbReference type="EMBL" id="ATJV01000044">
    <property type="protein sequence ID" value="EPZ16542.1"/>
    <property type="molecule type" value="Genomic_DNA"/>
</dbReference>
<evidence type="ECO:0000256" key="6">
    <source>
        <dbReference type="ARBA" id="ARBA00022989"/>
    </source>
</evidence>
<feature type="transmembrane region" description="Helical" evidence="8">
    <location>
        <begin position="151"/>
        <end position="173"/>
    </location>
</feature>
<dbReference type="Gene3D" id="1.25.40.600">
    <property type="match status" value="1"/>
</dbReference>
<feature type="transmembrane region" description="Helical" evidence="8">
    <location>
        <begin position="91"/>
        <end position="110"/>
    </location>
</feature>
<keyword evidence="5 8" id="KW-0812">Transmembrane</keyword>
<gene>
    <name evidence="9" type="ORF">M622_12480</name>
</gene>
<keyword evidence="3" id="KW-0813">Transport</keyword>
<dbReference type="GO" id="GO:0005886">
    <property type="term" value="C:plasma membrane"/>
    <property type="evidence" value="ECO:0007669"/>
    <property type="project" value="UniProtKB-SubCell"/>
</dbReference>
<evidence type="ECO:0000256" key="8">
    <source>
        <dbReference type="SAM" id="Phobius"/>
    </source>
</evidence>
<organism evidence="9 10">
    <name type="scientific">Thauera terpenica 58Eu</name>
    <dbReference type="NCBI Taxonomy" id="1348657"/>
    <lineage>
        <taxon>Bacteria</taxon>
        <taxon>Pseudomonadati</taxon>
        <taxon>Pseudomonadota</taxon>
        <taxon>Betaproteobacteria</taxon>
        <taxon>Rhodocyclales</taxon>
        <taxon>Zoogloeaceae</taxon>
        <taxon>Thauera</taxon>
    </lineage>
</organism>
<proteinExistence type="inferred from homology"/>
<feature type="transmembrane region" description="Helical" evidence="8">
    <location>
        <begin position="35"/>
        <end position="55"/>
    </location>
</feature>
<evidence type="ECO:0000256" key="4">
    <source>
        <dbReference type="ARBA" id="ARBA00022475"/>
    </source>
</evidence>
<keyword evidence="10" id="KW-1185">Reference proteome</keyword>
<evidence type="ECO:0000256" key="5">
    <source>
        <dbReference type="ARBA" id="ARBA00022692"/>
    </source>
</evidence>
<evidence type="ECO:0000256" key="3">
    <source>
        <dbReference type="ARBA" id="ARBA00022448"/>
    </source>
</evidence>
<evidence type="ECO:0000313" key="9">
    <source>
        <dbReference type="EMBL" id="EPZ16542.1"/>
    </source>
</evidence>
<dbReference type="InterPro" id="IPR038523">
    <property type="entry name" value="AmiSUreI_transpt_sf"/>
</dbReference>
<comment type="subcellular location">
    <subcellularLocation>
        <location evidence="1">Cell membrane</location>
        <topology evidence="1">Multi-pass membrane protein</topology>
    </subcellularLocation>
</comment>
<evidence type="ECO:0000313" key="10">
    <source>
        <dbReference type="Proteomes" id="UP000015455"/>
    </source>
</evidence>
<feature type="transmembrane region" description="Helical" evidence="8">
    <location>
        <begin position="180"/>
        <end position="201"/>
    </location>
</feature>
<dbReference type="InterPro" id="IPR003211">
    <property type="entry name" value="AmiSUreI_transpt"/>
</dbReference>
<dbReference type="AlphaFoldDB" id="S9ZSQ3"/>
<evidence type="ECO:0000256" key="7">
    <source>
        <dbReference type="ARBA" id="ARBA00023136"/>
    </source>
</evidence>